<sequence length="105" mass="11314">MSSTGLSPGPLLPIAHLPSCDWSGTRGIFSRDTPNLKWICSFLTWPLCLHLSHFPPSPQLTYSSGSLSCSQPAELWGGGELWGSLKGGNRAIQSLPPLLKNTILQ</sequence>
<evidence type="ECO:0000313" key="1">
    <source>
        <dbReference type="EMBL" id="ETE64755.1"/>
    </source>
</evidence>
<organism evidence="1 2">
    <name type="scientific">Ophiophagus hannah</name>
    <name type="common">King cobra</name>
    <name type="synonym">Naja hannah</name>
    <dbReference type="NCBI Taxonomy" id="8665"/>
    <lineage>
        <taxon>Eukaryota</taxon>
        <taxon>Metazoa</taxon>
        <taxon>Chordata</taxon>
        <taxon>Craniata</taxon>
        <taxon>Vertebrata</taxon>
        <taxon>Euteleostomi</taxon>
        <taxon>Lepidosauria</taxon>
        <taxon>Squamata</taxon>
        <taxon>Bifurcata</taxon>
        <taxon>Unidentata</taxon>
        <taxon>Episquamata</taxon>
        <taxon>Toxicofera</taxon>
        <taxon>Serpentes</taxon>
        <taxon>Colubroidea</taxon>
        <taxon>Elapidae</taxon>
        <taxon>Elapinae</taxon>
        <taxon>Ophiophagus</taxon>
    </lineage>
</organism>
<evidence type="ECO:0000313" key="2">
    <source>
        <dbReference type="Proteomes" id="UP000018936"/>
    </source>
</evidence>
<dbReference type="EMBL" id="AZIM01002121">
    <property type="protein sequence ID" value="ETE64755.1"/>
    <property type="molecule type" value="Genomic_DNA"/>
</dbReference>
<dbReference type="Proteomes" id="UP000018936">
    <property type="component" value="Unassembled WGS sequence"/>
</dbReference>
<keyword evidence="2" id="KW-1185">Reference proteome</keyword>
<proteinExistence type="predicted"/>
<accession>V8NRR3</accession>
<name>V8NRR3_OPHHA</name>
<dbReference type="AlphaFoldDB" id="V8NRR3"/>
<reference evidence="1 2" key="1">
    <citation type="journal article" date="2013" name="Proc. Natl. Acad. Sci. U.S.A.">
        <title>The king cobra genome reveals dynamic gene evolution and adaptation in the snake venom system.</title>
        <authorList>
            <person name="Vonk F.J."/>
            <person name="Casewell N.R."/>
            <person name="Henkel C.V."/>
            <person name="Heimberg A.M."/>
            <person name="Jansen H.J."/>
            <person name="McCleary R.J."/>
            <person name="Kerkkamp H.M."/>
            <person name="Vos R.A."/>
            <person name="Guerreiro I."/>
            <person name="Calvete J.J."/>
            <person name="Wuster W."/>
            <person name="Woods A.E."/>
            <person name="Logan J.M."/>
            <person name="Harrison R.A."/>
            <person name="Castoe T.A."/>
            <person name="de Koning A.P."/>
            <person name="Pollock D.D."/>
            <person name="Yandell M."/>
            <person name="Calderon D."/>
            <person name="Renjifo C."/>
            <person name="Currier R.B."/>
            <person name="Salgado D."/>
            <person name="Pla D."/>
            <person name="Sanz L."/>
            <person name="Hyder A.S."/>
            <person name="Ribeiro J.M."/>
            <person name="Arntzen J.W."/>
            <person name="van den Thillart G.E."/>
            <person name="Boetzer M."/>
            <person name="Pirovano W."/>
            <person name="Dirks R.P."/>
            <person name="Spaink H.P."/>
            <person name="Duboule D."/>
            <person name="McGlinn E."/>
            <person name="Kini R.M."/>
            <person name="Richardson M.K."/>
        </authorList>
    </citation>
    <scope>NUCLEOTIDE SEQUENCE</scope>
    <source>
        <tissue evidence="1">Blood</tissue>
    </source>
</reference>
<comment type="caution">
    <text evidence="1">The sequence shown here is derived from an EMBL/GenBank/DDBJ whole genome shotgun (WGS) entry which is preliminary data.</text>
</comment>
<protein>
    <submittedName>
        <fullName evidence="1">Uncharacterized protein</fullName>
    </submittedName>
</protein>
<gene>
    <name evidence="1" type="ORF">L345_09477</name>
</gene>